<dbReference type="AlphaFoldDB" id="A0A1W1UK30"/>
<name>A0A1W1UK30_9BACT</name>
<gene>
    <name evidence="1" type="ORF">SAMN00120144_4379</name>
</gene>
<evidence type="ECO:0000313" key="2">
    <source>
        <dbReference type="Proteomes" id="UP000192266"/>
    </source>
</evidence>
<proteinExistence type="predicted"/>
<dbReference type="EMBL" id="FWWW01000030">
    <property type="protein sequence ID" value="SMB81485.1"/>
    <property type="molecule type" value="Genomic_DNA"/>
</dbReference>
<organism evidence="1 2">
    <name type="scientific">Hymenobacter roseosalivarius DSM 11622</name>
    <dbReference type="NCBI Taxonomy" id="645990"/>
    <lineage>
        <taxon>Bacteria</taxon>
        <taxon>Pseudomonadati</taxon>
        <taxon>Bacteroidota</taxon>
        <taxon>Cytophagia</taxon>
        <taxon>Cytophagales</taxon>
        <taxon>Hymenobacteraceae</taxon>
        <taxon>Hymenobacter</taxon>
    </lineage>
</organism>
<keyword evidence="2" id="KW-1185">Reference proteome</keyword>
<evidence type="ECO:0000313" key="1">
    <source>
        <dbReference type="EMBL" id="SMB81485.1"/>
    </source>
</evidence>
<protein>
    <submittedName>
        <fullName evidence="1">Uncharacterized protein</fullName>
    </submittedName>
</protein>
<accession>A0A1W1UK30</accession>
<reference evidence="1 2" key="1">
    <citation type="submission" date="2017-04" db="EMBL/GenBank/DDBJ databases">
        <authorList>
            <person name="Afonso C.L."/>
            <person name="Miller P.J."/>
            <person name="Scott M.A."/>
            <person name="Spackman E."/>
            <person name="Goraichik I."/>
            <person name="Dimitrov K.M."/>
            <person name="Suarez D.L."/>
            <person name="Swayne D.E."/>
        </authorList>
    </citation>
    <scope>NUCLEOTIDE SEQUENCE [LARGE SCALE GENOMIC DNA]</scope>
    <source>
        <strain evidence="1 2">DSM 11622</strain>
    </source>
</reference>
<sequence length="44" mass="5185">MRIPFLFQGDIGQFHKAREPVLGLRIASWKALRLVYFFTYSLTP</sequence>
<dbReference type="Proteomes" id="UP000192266">
    <property type="component" value="Unassembled WGS sequence"/>
</dbReference>